<evidence type="ECO:0000313" key="4">
    <source>
        <dbReference type="EMBL" id="PMB81972.1"/>
    </source>
</evidence>
<protein>
    <submittedName>
        <fullName evidence="4">ADP-ribose pyrophosphatase</fullName>
    </submittedName>
</protein>
<dbReference type="PANTHER" id="PTHR11839">
    <property type="entry name" value="UDP/ADP-SUGAR PYROPHOSPHATASE"/>
    <property type="match status" value="1"/>
</dbReference>
<dbReference type="OrthoDB" id="9806150at2"/>
<dbReference type="Gene3D" id="3.90.79.10">
    <property type="entry name" value="Nucleoside Triphosphate Pyrophosphohydrolase"/>
    <property type="match status" value="1"/>
</dbReference>
<proteinExistence type="predicted"/>
<dbReference type="EMBL" id="PNFV01000012">
    <property type="protein sequence ID" value="PMB81972.1"/>
    <property type="molecule type" value="Genomic_DNA"/>
</dbReference>
<comment type="cofactor">
    <cofactor evidence="1">
        <name>Mg(2+)</name>
        <dbReference type="ChEBI" id="CHEBI:18420"/>
    </cofactor>
</comment>
<dbReference type="SUPFAM" id="SSF55811">
    <property type="entry name" value="Nudix"/>
    <property type="match status" value="1"/>
</dbReference>
<organism evidence="4 5">
    <name type="scientific">Limosilactobacillus pontis</name>
    <dbReference type="NCBI Taxonomy" id="35787"/>
    <lineage>
        <taxon>Bacteria</taxon>
        <taxon>Bacillati</taxon>
        <taxon>Bacillota</taxon>
        <taxon>Bacilli</taxon>
        <taxon>Lactobacillales</taxon>
        <taxon>Lactobacillaceae</taxon>
        <taxon>Limosilactobacillus</taxon>
    </lineage>
</organism>
<dbReference type="CDD" id="cd03424">
    <property type="entry name" value="NUDIX_ADPRase_Nudt5_UGPPase_Nudt14"/>
    <property type="match status" value="1"/>
</dbReference>
<accession>A0A2J6NKW6</accession>
<feature type="domain" description="Nudix hydrolase" evidence="3">
    <location>
        <begin position="39"/>
        <end position="172"/>
    </location>
</feature>
<evidence type="ECO:0000313" key="5">
    <source>
        <dbReference type="Proteomes" id="UP000239920"/>
    </source>
</evidence>
<dbReference type="GO" id="GO:0005829">
    <property type="term" value="C:cytosol"/>
    <property type="evidence" value="ECO:0007669"/>
    <property type="project" value="TreeGrafter"/>
</dbReference>
<dbReference type="Proteomes" id="UP000239920">
    <property type="component" value="Unassembled WGS sequence"/>
</dbReference>
<evidence type="ECO:0000259" key="3">
    <source>
        <dbReference type="PROSITE" id="PS51462"/>
    </source>
</evidence>
<dbReference type="GO" id="GO:0019693">
    <property type="term" value="P:ribose phosphate metabolic process"/>
    <property type="evidence" value="ECO:0007669"/>
    <property type="project" value="TreeGrafter"/>
</dbReference>
<dbReference type="InterPro" id="IPR000086">
    <property type="entry name" value="NUDIX_hydrolase_dom"/>
</dbReference>
<dbReference type="GO" id="GO:0006753">
    <property type="term" value="P:nucleoside phosphate metabolic process"/>
    <property type="evidence" value="ECO:0007669"/>
    <property type="project" value="TreeGrafter"/>
</dbReference>
<dbReference type="PROSITE" id="PS51462">
    <property type="entry name" value="NUDIX"/>
    <property type="match status" value="1"/>
</dbReference>
<sequence length="183" mass="20919">MDFEEQPIESKTVFHGHLIDVEVQQVKTPQGNVAQREIVHHAPAIAILALTSDNKMILEKQWRAPIAKTTLEIPAGKLDDRDADNAVHAAKRELNEETRYQATELEKISSFYTSVGCMDEYMTLYLARGLERVDHELPQDQDEQLALQTVSLDQALAMIDRGEIEDAKTIMAIYYWRGMKNYE</sequence>
<dbReference type="AlphaFoldDB" id="A0A2J6NKW6"/>
<dbReference type="RefSeq" id="WP_104689263.1">
    <property type="nucleotide sequence ID" value="NZ_JBKTHY010000012.1"/>
</dbReference>
<reference evidence="4 5" key="1">
    <citation type="submission" date="2017-09" db="EMBL/GenBank/DDBJ databases">
        <title>Bacterial strain isolated from the female urinary microbiota.</title>
        <authorList>
            <person name="Thomas-White K."/>
            <person name="Kumar N."/>
            <person name="Forster S."/>
            <person name="Putonti C."/>
            <person name="Lawley T."/>
            <person name="Wolfe A.J."/>
        </authorList>
    </citation>
    <scope>NUCLEOTIDE SEQUENCE [LARGE SCALE GENOMIC DNA]</scope>
    <source>
        <strain evidence="4 5">UMB0683</strain>
    </source>
</reference>
<evidence type="ECO:0000256" key="2">
    <source>
        <dbReference type="ARBA" id="ARBA00022801"/>
    </source>
</evidence>
<keyword evidence="2" id="KW-0378">Hydrolase</keyword>
<dbReference type="Pfam" id="PF00293">
    <property type="entry name" value="NUDIX"/>
    <property type="match status" value="1"/>
</dbReference>
<dbReference type="GO" id="GO:0016787">
    <property type="term" value="F:hydrolase activity"/>
    <property type="evidence" value="ECO:0007669"/>
    <property type="project" value="UniProtKB-KW"/>
</dbReference>
<name>A0A2J6NKW6_9LACO</name>
<dbReference type="PANTHER" id="PTHR11839:SF18">
    <property type="entry name" value="NUDIX HYDROLASE DOMAIN-CONTAINING PROTEIN"/>
    <property type="match status" value="1"/>
</dbReference>
<dbReference type="InterPro" id="IPR015797">
    <property type="entry name" value="NUDIX_hydrolase-like_dom_sf"/>
</dbReference>
<comment type="caution">
    <text evidence="4">The sequence shown here is derived from an EMBL/GenBank/DDBJ whole genome shotgun (WGS) entry which is preliminary data.</text>
</comment>
<gene>
    <name evidence="4" type="ORF">CK797_08135</name>
</gene>
<evidence type="ECO:0000256" key="1">
    <source>
        <dbReference type="ARBA" id="ARBA00001946"/>
    </source>
</evidence>